<reference evidence="1 2" key="1">
    <citation type="journal article" date="2013" name="Genome Announc.">
        <title>Draft Genome Sequence of Streptomyces gancidicus Strain BKS 13-15.</title>
        <authorList>
            <person name="Kumar S."/>
            <person name="Kaur N."/>
            <person name="Singh N.K."/>
            <person name="Raghava G.P."/>
            <person name="Mayilraj S."/>
        </authorList>
    </citation>
    <scope>NUCLEOTIDE SEQUENCE [LARGE SCALE GENOMIC DNA]</scope>
    <source>
        <strain evidence="1 2">BKS 13-15</strain>
    </source>
</reference>
<name>M3EBL9_STREZ</name>
<proteinExistence type="predicted"/>
<comment type="caution">
    <text evidence="1">The sequence shown here is derived from an EMBL/GenBank/DDBJ whole genome shotgun (WGS) entry which is preliminary data.</text>
</comment>
<protein>
    <submittedName>
        <fullName evidence="1">Uncharacterized protein</fullName>
    </submittedName>
</protein>
<dbReference type="AlphaFoldDB" id="M3EBL9"/>
<gene>
    <name evidence="1" type="ORF">H114_00722</name>
</gene>
<dbReference type="RefSeq" id="WP_006129712.1">
    <property type="nucleotide sequence ID" value="NZ_AOHP01000004.1"/>
</dbReference>
<sequence length="70" mass="7449">MPEQIADVCVAADAGPTLLYVHDREFGSATFVDQQAPTDPRERALCRALLLHALALLDATEPASTNGTGR</sequence>
<evidence type="ECO:0000313" key="1">
    <source>
        <dbReference type="EMBL" id="EMF31107.1"/>
    </source>
</evidence>
<organism evidence="1 2">
    <name type="scientific">Streptomyces gancidicus BKS 13-15</name>
    <dbReference type="NCBI Taxonomy" id="1284664"/>
    <lineage>
        <taxon>Bacteria</taxon>
        <taxon>Bacillati</taxon>
        <taxon>Actinomycetota</taxon>
        <taxon>Actinomycetes</taxon>
        <taxon>Kitasatosporales</taxon>
        <taxon>Streptomycetaceae</taxon>
        <taxon>Streptomyces</taxon>
        <taxon>Streptomyces pseudogriseolus group</taxon>
    </lineage>
</organism>
<keyword evidence="2" id="KW-1185">Reference proteome</keyword>
<evidence type="ECO:0000313" key="2">
    <source>
        <dbReference type="Proteomes" id="UP000011732"/>
    </source>
</evidence>
<dbReference type="EMBL" id="AOHP01000004">
    <property type="protein sequence ID" value="EMF31107.1"/>
    <property type="molecule type" value="Genomic_DNA"/>
</dbReference>
<dbReference type="PATRIC" id="fig|1284664.3.peg.151"/>
<dbReference type="Proteomes" id="UP000011732">
    <property type="component" value="Unassembled WGS sequence"/>
</dbReference>
<accession>M3EBL9</accession>